<name>A0A916S8Z4_9BURK</name>
<reference evidence="1" key="2">
    <citation type="submission" date="2020-09" db="EMBL/GenBank/DDBJ databases">
        <authorList>
            <person name="Sun Q."/>
            <person name="Zhou Y."/>
        </authorList>
    </citation>
    <scope>NUCLEOTIDE SEQUENCE</scope>
    <source>
        <strain evidence="1">CGMCC 1.15322</strain>
    </source>
</reference>
<dbReference type="PANTHER" id="PTHR39206">
    <property type="entry name" value="SLL8004 PROTEIN"/>
    <property type="match status" value="1"/>
</dbReference>
<evidence type="ECO:0000313" key="2">
    <source>
        <dbReference type="Proteomes" id="UP000620596"/>
    </source>
</evidence>
<dbReference type="PANTHER" id="PTHR39206:SF1">
    <property type="entry name" value="SLL8004 PROTEIN"/>
    <property type="match status" value="1"/>
</dbReference>
<comment type="caution">
    <text evidence="1">The sequence shown here is derived from an EMBL/GenBank/DDBJ whole genome shotgun (WGS) entry which is preliminary data.</text>
</comment>
<gene>
    <name evidence="1" type="ORF">GCM10011496_08390</name>
</gene>
<dbReference type="EMBL" id="BMIG01000002">
    <property type="protein sequence ID" value="GGA89892.1"/>
    <property type="molecule type" value="Genomic_DNA"/>
</dbReference>
<protein>
    <submittedName>
        <fullName evidence="1">Uncharacterized protein</fullName>
    </submittedName>
</protein>
<evidence type="ECO:0000313" key="1">
    <source>
        <dbReference type="EMBL" id="GGA89892.1"/>
    </source>
</evidence>
<dbReference type="InterPro" id="IPR027417">
    <property type="entry name" value="P-loop_NTPase"/>
</dbReference>
<dbReference type="RefSeq" id="WP_229676161.1">
    <property type="nucleotide sequence ID" value="NZ_BMIG01000002.1"/>
</dbReference>
<organism evidence="1 2">
    <name type="scientific">Polaromonas eurypsychrophila</name>
    <dbReference type="NCBI Taxonomy" id="1614635"/>
    <lineage>
        <taxon>Bacteria</taxon>
        <taxon>Pseudomonadati</taxon>
        <taxon>Pseudomonadota</taxon>
        <taxon>Betaproteobacteria</taxon>
        <taxon>Burkholderiales</taxon>
        <taxon>Comamonadaceae</taxon>
        <taxon>Polaromonas</taxon>
    </lineage>
</organism>
<accession>A0A916S8Z4</accession>
<dbReference type="Gene3D" id="3.40.50.300">
    <property type="entry name" value="P-loop containing nucleotide triphosphate hydrolases"/>
    <property type="match status" value="1"/>
</dbReference>
<sequence length="116" mass="12724">MSKLALIGEALAQGYVVALYVVALDDLQRLLARVQRGVQEGGRYVPPDKILARYPRTFSNLSHAVSLATVAYLYEGRDLEDDGPFMVAMCEGAKVTTFADHPPRWAQTVLGLKEDG</sequence>
<dbReference type="Proteomes" id="UP000620596">
    <property type="component" value="Unassembled WGS sequence"/>
</dbReference>
<proteinExistence type="predicted"/>
<keyword evidence="2" id="KW-1185">Reference proteome</keyword>
<dbReference type="AlphaFoldDB" id="A0A916S8Z4"/>
<reference evidence="1" key="1">
    <citation type="journal article" date="2014" name="Int. J. Syst. Evol. Microbiol.">
        <title>Complete genome sequence of Corynebacterium casei LMG S-19264T (=DSM 44701T), isolated from a smear-ripened cheese.</title>
        <authorList>
            <consortium name="US DOE Joint Genome Institute (JGI-PGF)"/>
            <person name="Walter F."/>
            <person name="Albersmeier A."/>
            <person name="Kalinowski J."/>
            <person name="Ruckert C."/>
        </authorList>
    </citation>
    <scope>NUCLEOTIDE SEQUENCE</scope>
    <source>
        <strain evidence="1">CGMCC 1.15322</strain>
    </source>
</reference>